<feature type="transmembrane region" description="Helical" evidence="1">
    <location>
        <begin position="76"/>
        <end position="95"/>
    </location>
</feature>
<feature type="non-terminal residue" evidence="2">
    <location>
        <position position="1"/>
    </location>
</feature>
<sequence length="123" mass="14286">RLHAIHVRVATLACSGRFNLRTFRYTFGEFPSFVFAACSRAPAFTYHSRSTYLMRTVICVRWIFPIGFVSSPRRLFMNYGIRGFTLFMGFFWGFLRQIRRLFNGHLGFPIARVPAPILSHEGV</sequence>
<organism evidence="2 3">
    <name type="scientific">Pelobates cultripes</name>
    <name type="common">Western spadefoot toad</name>
    <dbReference type="NCBI Taxonomy" id="61616"/>
    <lineage>
        <taxon>Eukaryota</taxon>
        <taxon>Metazoa</taxon>
        <taxon>Chordata</taxon>
        <taxon>Craniata</taxon>
        <taxon>Vertebrata</taxon>
        <taxon>Euteleostomi</taxon>
        <taxon>Amphibia</taxon>
        <taxon>Batrachia</taxon>
        <taxon>Anura</taxon>
        <taxon>Pelobatoidea</taxon>
        <taxon>Pelobatidae</taxon>
        <taxon>Pelobates</taxon>
    </lineage>
</organism>
<dbReference type="EMBL" id="OW240913">
    <property type="protein sequence ID" value="CAH2250264.1"/>
    <property type="molecule type" value="Genomic_DNA"/>
</dbReference>
<proteinExistence type="predicted"/>
<keyword evidence="1" id="KW-1133">Transmembrane helix</keyword>
<name>A0AAD1RDY5_PELCU</name>
<dbReference type="AlphaFoldDB" id="A0AAD1RDY5"/>
<reference evidence="2" key="1">
    <citation type="submission" date="2022-03" db="EMBL/GenBank/DDBJ databases">
        <authorList>
            <person name="Alioto T."/>
            <person name="Alioto T."/>
            <person name="Gomez Garrido J."/>
        </authorList>
    </citation>
    <scope>NUCLEOTIDE SEQUENCE</scope>
</reference>
<evidence type="ECO:0000256" key="1">
    <source>
        <dbReference type="SAM" id="Phobius"/>
    </source>
</evidence>
<dbReference type="Proteomes" id="UP001295444">
    <property type="component" value="Chromosome 02"/>
</dbReference>
<evidence type="ECO:0000313" key="2">
    <source>
        <dbReference type="EMBL" id="CAH2250264.1"/>
    </source>
</evidence>
<gene>
    <name evidence="2" type="ORF">PECUL_23A005963</name>
</gene>
<keyword evidence="1" id="KW-0812">Transmembrane</keyword>
<keyword evidence="3" id="KW-1185">Reference proteome</keyword>
<protein>
    <submittedName>
        <fullName evidence="2">Uncharacterized protein</fullName>
    </submittedName>
</protein>
<keyword evidence="1" id="KW-0472">Membrane</keyword>
<evidence type="ECO:0000313" key="3">
    <source>
        <dbReference type="Proteomes" id="UP001295444"/>
    </source>
</evidence>
<accession>A0AAD1RDY5</accession>